<feature type="domain" description="OmpA-like" evidence="4">
    <location>
        <begin position="223"/>
        <end position="340"/>
    </location>
</feature>
<evidence type="ECO:0000256" key="1">
    <source>
        <dbReference type="ARBA" id="ARBA00004442"/>
    </source>
</evidence>
<dbReference type="SUPFAM" id="SSF103088">
    <property type="entry name" value="OmpA-like"/>
    <property type="match status" value="1"/>
</dbReference>
<accession>A0A3A9YHD5</accession>
<comment type="subcellular location">
    <subcellularLocation>
        <location evidence="1">Cell outer membrane</location>
    </subcellularLocation>
</comment>
<evidence type="ECO:0000256" key="3">
    <source>
        <dbReference type="PROSITE-ProRule" id="PRU00473"/>
    </source>
</evidence>
<dbReference type="InterPro" id="IPR050330">
    <property type="entry name" value="Bact_OuterMem_StrucFunc"/>
</dbReference>
<dbReference type="Pfam" id="PF04972">
    <property type="entry name" value="BON"/>
    <property type="match status" value="2"/>
</dbReference>
<proteinExistence type="predicted"/>
<dbReference type="PRINTS" id="PR01021">
    <property type="entry name" value="OMPADOMAIN"/>
</dbReference>
<evidence type="ECO:0000313" key="5">
    <source>
        <dbReference type="EMBL" id="RKN34124.1"/>
    </source>
</evidence>
<comment type="caution">
    <text evidence="5">The sequence shown here is derived from an EMBL/GenBank/DDBJ whole genome shotgun (WGS) entry which is preliminary data.</text>
</comment>
<reference evidence="5 6" key="1">
    <citation type="submission" date="2018-09" db="EMBL/GenBank/DDBJ databases">
        <title>Micromonospora sp. nov. MS1-9, isolated from a root of Musa sp.</title>
        <authorList>
            <person name="Kuncharoen N."/>
            <person name="Kudo T."/>
            <person name="Ohkuma M."/>
            <person name="Yuki M."/>
            <person name="Tanasupawat S."/>
        </authorList>
    </citation>
    <scope>NUCLEOTIDE SEQUENCE [LARGE SCALE GENOMIC DNA]</scope>
    <source>
        <strain evidence="5 6">MS1-9</strain>
    </source>
</reference>
<dbReference type="PANTHER" id="PTHR30329:SF20">
    <property type="entry name" value="EXPORTED PROTEIN"/>
    <property type="match status" value="1"/>
</dbReference>
<keyword evidence="2 3" id="KW-0472">Membrane</keyword>
<dbReference type="Proteomes" id="UP000275865">
    <property type="component" value="Unassembled WGS sequence"/>
</dbReference>
<dbReference type="Gene3D" id="3.30.1330.60">
    <property type="entry name" value="OmpA-like domain"/>
    <property type="match status" value="1"/>
</dbReference>
<dbReference type="EMBL" id="RAZT01000004">
    <property type="protein sequence ID" value="RKN34124.1"/>
    <property type="molecule type" value="Genomic_DNA"/>
</dbReference>
<evidence type="ECO:0000313" key="6">
    <source>
        <dbReference type="Proteomes" id="UP000275865"/>
    </source>
</evidence>
<dbReference type="InterPro" id="IPR006664">
    <property type="entry name" value="OMP_bac"/>
</dbReference>
<dbReference type="InterPro" id="IPR007055">
    <property type="entry name" value="BON_dom"/>
</dbReference>
<gene>
    <name evidence="5" type="ORF">D7044_10670</name>
</gene>
<dbReference type="AlphaFoldDB" id="A0A3A9YHD5"/>
<protein>
    <submittedName>
        <fullName evidence="5">BON domain-containing protein</fullName>
    </submittedName>
</protein>
<dbReference type="RefSeq" id="WP_120688719.1">
    <property type="nucleotide sequence ID" value="NZ_RAZT01000004.1"/>
</dbReference>
<evidence type="ECO:0000259" key="4">
    <source>
        <dbReference type="PROSITE" id="PS51123"/>
    </source>
</evidence>
<dbReference type="InterPro" id="IPR036737">
    <property type="entry name" value="OmpA-like_sf"/>
</dbReference>
<dbReference type="PROSITE" id="PS51123">
    <property type="entry name" value="OMPA_2"/>
    <property type="match status" value="1"/>
</dbReference>
<dbReference type="Gene3D" id="3.40.1520.20">
    <property type="match status" value="1"/>
</dbReference>
<organism evidence="5 6">
    <name type="scientific">Micromonospora musae</name>
    <dbReference type="NCBI Taxonomy" id="1894970"/>
    <lineage>
        <taxon>Bacteria</taxon>
        <taxon>Bacillati</taxon>
        <taxon>Actinomycetota</taxon>
        <taxon>Actinomycetes</taxon>
        <taxon>Micromonosporales</taxon>
        <taxon>Micromonosporaceae</taxon>
        <taxon>Micromonospora</taxon>
    </lineage>
</organism>
<dbReference type="PANTHER" id="PTHR30329">
    <property type="entry name" value="STATOR ELEMENT OF FLAGELLAR MOTOR COMPLEX"/>
    <property type="match status" value="1"/>
</dbReference>
<dbReference type="GO" id="GO:0009279">
    <property type="term" value="C:cell outer membrane"/>
    <property type="evidence" value="ECO:0007669"/>
    <property type="project" value="UniProtKB-SubCell"/>
</dbReference>
<dbReference type="InterPro" id="IPR006665">
    <property type="entry name" value="OmpA-like"/>
</dbReference>
<dbReference type="CDD" id="cd07185">
    <property type="entry name" value="OmpA_C-like"/>
    <property type="match status" value="1"/>
</dbReference>
<name>A0A3A9YHD5_9ACTN</name>
<dbReference type="Pfam" id="PF00691">
    <property type="entry name" value="OmpA"/>
    <property type="match status" value="1"/>
</dbReference>
<evidence type="ECO:0000256" key="2">
    <source>
        <dbReference type="ARBA" id="ARBA00023136"/>
    </source>
</evidence>
<sequence length="347" mass="35970">MTKTPAPRRERRFSPLVALIVAILGLAVLGTAQQLPNRHRMEADLTQRSTVALHAAGLSDVRVTFTGRDGKLRAGSAAEADRARGVVRALAGVRAVESEIPAAPLRVPPTVSVALGHGGASLRGTVPTAESRTALVDAAVATYGAGAVDDDLTVDPEVGDAALAGLPGVLRAFGGDGPDARVELHRGTLTLTGTAPSELYREAVLSAARRTGAVVDDRIEVPDVRRRLGELPRLTFDSGGDSLTSASRRSLVTVARILKANPSARIRIEGHTDSTGSAESNLVLSRARAQAVHDFLAGHGVAGDRLSAEGYGETRPKVAETSAGGLAQNRRVELVVTATPPPTDDGT</sequence>